<name>A0A9P5SK96_9FUNG</name>
<sequence length="302" mass="32480">MLFPRFSTKPSTQDAYDAQAGYVHLEQHESLIQNAFEEGYPIQTSPVSPKHKSARRHHSMGPFTSSGHKIPTSRRSLPAGPARPASSASSASLISSSSSTAINSETGRDADTATATTTVAVQQKRTKKHLSLDTAAYRATYPSLDGLGDTGSRPSSMEWFGPFVVDSPQQQYQTPSRSSSLSSTKSSRLRKSATAQEPSMLESRMSTSSVCSLASDVSSSSSTSSSSVREPLTPTTKSPNYRSVLKDHPRKGNKKNVVEDLCMSPESANFFHEDNQQHKQDGEAVVAGLGISASRGERQLAH</sequence>
<evidence type="ECO:0000256" key="1">
    <source>
        <dbReference type="SAM" id="MobiDB-lite"/>
    </source>
</evidence>
<feature type="region of interest" description="Disordered" evidence="1">
    <location>
        <begin position="168"/>
        <end position="255"/>
    </location>
</feature>
<feature type="compositionally biased region" description="Basic residues" evidence="1">
    <location>
        <begin position="49"/>
        <end position="59"/>
    </location>
</feature>
<comment type="caution">
    <text evidence="2">The sequence shown here is derived from an EMBL/GenBank/DDBJ whole genome shotgun (WGS) entry which is preliminary data.</text>
</comment>
<feature type="compositionally biased region" description="Low complexity" evidence="1">
    <location>
        <begin position="206"/>
        <end position="228"/>
    </location>
</feature>
<dbReference type="EMBL" id="JAAAUY010000285">
    <property type="protein sequence ID" value="KAF9332048.1"/>
    <property type="molecule type" value="Genomic_DNA"/>
</dbReference>
<reference evidence="2" key="1">
    <citation type="journal article" date="2020" name="Fungal Divers.">
        <title>Resolving the Mortierellaceae phylogeny through synthesis of multi-gene phylogenetics and phylogenomics.</title>
        <authorList>
            <person name="Vandepol N."/>
            <person name="Liber J."/>
            <person name="Desiro A."/>
            <person name="Na H."/>
            <person name="Kennedy M."/>
            <person name="Barry K."/>
            <person name="Grigoriev I.V."/>
            <person name="Miller A.N."/>
            <person name="O'Donnell K."/>
            <person name="Stajich J.E."/>
            <person name="Bonito G."/>
        </authorList>
    </citation>
    <scope>NUCLEOTIDE SEQUENCE</scope>
    <source>
        <strain evidence="2">NVP1</strain>
    </source>
</reference>
<accession>A0A9P5SK96</accession>
<feature type="compositionally biased region" description="Low complexity" evidence="1">
    <location>
        <begin position="112"/>
        <end position="123"/>
    </location>
</feature>
<keyword evidence="3" id="KW-1185">Reference proteome</keyword>
<protein>
    <submittedName>
        <fullName evidence="2">Uncharacterized protein</fullName>
    </submittedName>
</protein>
<organism evidence="2 3">
    <name type="scientific">Podila minutissima</name>
    <dbReference type="NCBI Taxonomy" id="64525"/>
    <lineage>
        <taxon>Eukaryota</taxon>
        <taxon>Fungi</taxon>
        <taxon>Fungi incertae sedis</taxon>
        <taxon>Mucoromycota</taxon>
        <taxon>Mortierellomycotina</taxon>
        <taxon>Mortierellomycetes</taxon>
        <taxon>Mortierellales</taxon>
        <taxon>Mortierellaceae</taxon>
        <taxon>Podila</taxon>
    </lineage>
</organism>
<gene>
    <name evidence="2" type="ORF">BG006_005085</name>
</gene>
<evidence type="ECO:0000313" key="3">
    <source>
        <dbReference type="Proteomes" id="UP000696485"/>
    </source>
</evidence>
<proteinExistence type="predicted"/>
<feature type="compositionally biased region" description="Low complexity" evidence="1">
    <location>
        <begin position="176"/>
        <end position="186"/>
    </location>
</feature>
<feature type="region of interest" description="Disordered" evidence="1">
    <location>
        <begin position="41"/>
        <end position="129"/>
    </location>
</feature>
<dbReference type="AlphaFoldDB" id="A0A9P5SK96"/>
<evidence type="ECO:0000313" key="2">
    <source>
        <dbReference type="EMBL" id="KAF9332048.1"/>
    </source>
</evidence>
<dbReference type="Proteomes" id="UP000696485">
    <property type="component" value="Unassembled WGS sequence"/>
</dbReference>
<feature type="compositionally biased region" description="Low complexity" evidence="1">
    <location>
        <begin position="73"/>
        <end position="99"/>
    </location>
</feature>